<evidence type="ECO:0000313" key="3">
    <source>
        <dbReference type="Proteomes" id="UP000467841"/>
    </source>
</evidence>
<protein>
    <recommendedName>
        <fullName evidence="1">F-box domain-containing protein</fullName>
    </recommendedName>
</protein>
<feature type="domain" description="F-box" evidence="1">
    <location>
        <begin position="25"/>
        <end position="62"/>
    </location>
</feature>
<dbReference type="PANTHER" id="PTHR31293">
    <property type="entry name" value="RNI-LIKE SUPERFAMILY PROTEIN"/>
    <property type="match status" value="1"/>
</dbReference>
<dbReference type="OrthoDB" id="1113083at2759"/>
<comment type="caution">
    <text evidence="2">The sequence shown here is derived from an EMBL/GenBank/DDBJ whole genome shotgun (WGS) entry which is preliminary data.</text>
</comment>
<accession>A0A6D2JU41</accession>
<sequence>MEKSLSGEKGDVSEEATTEVDKDKISKLYDSLILKILSNLRTKEVVKTSAVSKRWEGLWLSSSGLDLNTNEFPDYDTFVSFVNRVLDFLREHNLGLEKLKLSIPEKGTGFPGRIDYVDVETSP</sequence>
<organism evidence="2 3">
    <name type="scientific">Microthlaspi erraticum</name>
    <dbReference type="NCBI Taxonomy" id="1685480"/>
    <lineage>
        <taxon>Eukaryota</taxon>
        <taxon>Viridiplantae</taxon>
        <taxon>Streptophyta</taxon>
        <taxon>Embryophyta</taxon>
        <taxon>Tracheophyta</taxon>
        <taxon>Spermatophyta</taxon>
        <taxon>Magnoliopsida</taxon>
        <taxon>eudicotyledons</taxon>
        <taxon>Gunneridae</taxon>
        <taxon>Pentapetalae</taxon>
        <taxon>rosids</taxon>
        <taxon>malvids</taxon>
        <taxon>Brassicales</taxon>
        <taxon>Brassicaceae</taxon>
        <taxon>Coluteocarpeae</taxon>
        <taxon>Microthlaspi</taxon>
    </lineage>
</organism>
<evidence type="ECO:0000313" key="2">
    <source>
        <dbReference type="EMBL" id="CAA7045289.1"/>
    </source>
</evidence>
<dbReference type="InterPro" id="IPR036047">
    <property type="entry name" value="F-box-like_dom_sf"/>
</dbReference>
<evidence type="ECO:0000259" key="1">
    <source>
        <dbReference type="Pfam" id="PF00646"/>
    </source>
</evidence>
<dbReference type="Pfam" id="PF00646">
    <property type="entry name" value="F-box"/>
    <property type="match status" value="1"/>
</dbReference>
<gene>
    <name evidence="2" type="ORF">MERR_LOCUS32524</name>
</gene>
<dbReference type="SUPFAM" id="SSF81383">
    <property type="entry name" value="F-box domain"/>
    <property type="match status" value="1"/>
</dbReference>
<dbReference type="InterPro" id="IPR053781">
    <property type="entry name" value="F-box_AtFBL13-like"/>
</dbReference>
<dbReference type="PANTHER" id="PTHR31293:SF12">
    <property type="entry name" value="RNI-LIKE SUPERFAMILY PROTEIN"/>
    <property type="match status" value="1"/>
</dbReference>
<dbReference type="Gene3D" id="1.20.1280.50">
    <property type="match status" value="1"/>
</dbReference>
<dbReference type="Proteomes" id="UP000467841">
    <property type="component" value="Unassembled WGS sequence"/>
</dbReference>
<dbReference type="AlphaFoldDB" id="A0A6D2JU41"/>
<dbReference type="InterPro" id="IPR001810">
    <property type="entry name" value="F-box_dom"/>
</dbReference>
<name>A0A6D2JU41_9BRAS</name>
<dbReference type="InterPro" id="IPR055294">
    <property type="entry name" value="FBL60-like"/>
</dbReference>
<dbReference type="EMBL" id="CACVBM020001318">
    <property type="protein sequence ID" value="CAA7045289.1"/>
    <property type="molecule type" value="Genomic_DNA"/>
</dbReference>
<proteinExistence type="predicted"/>
<dbReference type="CDD" id="cd22160">
    <property type="entry name" value="F-box_AtFBL13-like"/>
    <property type="match status" value="1"/>
</dbReference>
<keyword evidence="3" id="KW-1185">Reference proteome</keyword>
<reference evidence="2" key="1">
    <citation type="submission" date="2020-01" db="EMBL/GenBank/DDBJ databases">
        <authorList>
            <person name="Mishra B."/>
        </authorList>
    </citation>
    <scope>NUCLEOTIDE SEQUENCE [LARGE SCALE GENOMIC DNA]</scope>
</reference>